<dbReference type="InterPro" id="IPR011836">
    <property type="entry name" value="YhdP"/>
</dbReference>
<evidence type="ECO:0000259" key="3">
    <source>
        <dbReference type="Pfam" id="PF13116"/>
    </source>
</evidence>
<dbReference type="PANTHER" id="PTHR38690">
    <property type="entry name" value="PROTEASE-RELATED"/>
    <property type="match status" value="1"/>
</dbReference>
<name>A0A842HJE5_9BURK</name>
<sequence>MRQIYPYIRWLGRTALVLYFVLAALVLGVRYWVLPNIDTWRPYLEQQLSGALGSPVTLGKVSASWSGLNPSLQVEQLAVNNAQGRQVFSLPQVSAQLHWLGLLSGQVRLLGLEATGLVLDIRRATDGRIWLMGQPLEAEDTHAPDTPHPFAQWLLAQQYIALDHATLRWRDEMRDGRPLALDDVTLQFLKVGQGYQASLTLNAPAALAESLSLSANIQYEDQTLEITDPGAWSGRLYTRMTQLQPQAWAPWIDIPQHLKHGEVSGQWWIDVRPGQSPVITADVHINEGRWQLDDLESHYIQAGNVQLYAGGPWSAIKAIFESLGVEQSRPTPAREGDEVQWRLRADELNLSMPEVFEAPLSFEHVALDGAFRLDAAQRFVVPVRQAHVVSEAMDLVLQGRWQQGDTGTAGMADFKGRFNRASLNRIGAHLPKSVDPDAREWLGYGLMSGQLLSADIVLAGALDHFPFGEAPDQGRFQIAGRFEDTDIDYAPADTDEPGWPRLMGVNGVVMLDRVDLRLYAESAQVSPAENAVIALADVRARIPNIESDAVLTVQGASVAPASAYLALAHHSPLGGLLDNALDLAQADGQWQVPLKLRVPLLNTDDTTVQGQIFFDGGQVVLDPDVPALQQVSGHLNFSDTGLDTDNLKATFLGGPLAVRGGIGGGRKGLALEGRLTADALTAFFDLEGMKRLSGVIDYTGTVRRLPTRRYAMAVQSALQGLSADFPAPVGKGAQQQRTLRAEWVPLERGSARLDVSLANDVRLRLLRRVSPDAQAYFDAVAIGVGQTPLLPTRGLSVDARYPVIDADIWMAIVDEFDRSLSGREPAKSTGARKLPLLPSLRQLRAQAGQLKVYGLDLDKATLTAAYQPMAQWRVDVSATETAGTLFWKEANGTQLEAVDGKFERLALGRAGQADDASGADQAKDDTGLEHFDIPELKLDVRNFTLYGKPLGQLLVAGVNTPEANQWVLNRLAIKNESGELDGTGVWKLSGPDRGLSLDAEVKVVDLGGLLDRLGMADAVSGGNGTVTGKIRWGNMPWRFSRQDISGQLRIDLQKGRFSSVNSRSAKVLELLSFQSMQRLLTFDLNPNGMFREGFPFDSFGGTLAIERGVMTTNNYRVEGPVGNISLGGDVNLVDETLNLQAMVVPNLDMSGAALAGIAINPIVGVGAFLTQWLLKAPLSRAMTLHYQVTGKWDEPRLQEVTDKRSAGNGNTEKAAGE</sequence>
<dbReference type="NCBIfam" id="TIGR02099">
    <property type="entry name" value="YhdP family protein"/>
    <property type="match status" value="1"/>
</dbReference>
<feature type="transmembrane region" description="Helical" evidence="2">
    <location>
        <begin position="12"/>
        <end position="33"/>
    </location>
</feature>
<dbReference type="InterPro" id="IPR025263">
    <property type="entry name" value="YhdP_central"/>
</dbReference>
<evidence type="ECO:0000256" key="2">
    <source>
        <dbReference type="SAM" id="Phobius"/>
    </source>
</evidence>
<dbReference type="RefSeq" id="WP_185778236.1">
    <property type="nucleotide sequence ID" value="NZ_JACJUU010000001.1"/>
</dbReference>
<reference evidence="4 5" key="1">
    <citation type="submission" date="2020-08" db="EMBL/GenBank/DDBJ databases">
        <title>Paraeoetvoesia sp. YC-7-48 draft genome sequence.</title>
        <authorList>
            <person name="Yao L."/>
        </authorList>
    </citation>
    <scope>NUCLEOTIDE SEQUENCE [LARGE SCALE GENOMIC DNA]</scope>
    <source>
        <strain evidence="5">YC-7-48</strain>
    </source>
</reference>
<evidence type="ECO:0000313" key="5">
    <source>
        <dbReference type="Proteomes" id="UP000545386"/>
    </source>
</evidence>
<evidence type="ECO:0000313" key="4">
    <source>
        <dbReference type="EMBL" id="MBC2768386.1"/>
    </source>
</evidence>
<feature type="domain" description="YhdP central" evidence="3">
    <location>
        <begin position="9"/>
        <end position="308"/>
    </location>
</feature>
<keyword evidence="2" id="KW-0812">Transmembrane</keyword>
<dbReference type="PANTHER" id="PTHR38690:SF1">
    <property type="entry name" value="PROTEASE"/>
    <property type="match status" value="1"/>
</dbReference>
<protein>
    <submittedName>
        <fullName evidence="4">TIGR02099 family protein</fullName>
    </submittedName>
</protein>
<dbReference type="EMBL" id="JACJUU010000001">
    <property type="protein sequence ID" value="MBC2768386.1"/>
    <property type="molecule type" value="Genomic_DNA"/>
</dbReference>
<feature type="transmembrane region" description="Helical" evidence="2">
    <location>
        <begin position="1152"/>
        <end position="1174"/>
    </location>
</feature>
<proteinExistence type="predicted"/>
<comment type="caution">
    <text evidence="4">The sequence shown here is derived from an EMBL/GenBank/DDBJ whole genome shotgun (WGS) entry which is preliminary data.</text>
</comment>
<dbReference type="AlphaFoldDB" id="A0A842HJE5"/>
<evidence type="ECO:0000256" key="1">
    <source>
        <dbReference type="SAM" id="MobiDB-lite"/>
    </source>
</evidence>
<feature type="region of interest" description="Disordered" evidence="1">
    <location>
        <begin position="1197"/>
        <end position="1217"/>
    </location>
</feature>
<feature type="domain" description="YhdP central" evidence="3">
    <location>
        <begin position="316"/>
        <end position="1196"/>
    </location>
</feature>
<dbReference type="Proteomes" id="UP000545386">
    <property type="component" value="Unassembled WGS sequence"/>
</dbReference>
<dbReference type="Pfam" id="PF13116">
    <property type="entry name" value="YhdP"/>
    <property type="match status" value="2"/>
</dbReference>
<keyword evidence="2" id="KW-0472">Membrane</keyword>
<accession>A0A842HJE5</accession>
<keyword evidence="2" id="KW-1133">Transmembrane helix</keyword>
<gene>
    <name evidence="4" type="ORF">GTU67_00470</name>
</gene>
<organism evidence="4 5">
    <name type="scientific">Pusillimonas minor</name>
    <dbReference type="NCBI Taxonomy" id="2697024"/>
    <lineage>
        <taxon>Bacteria</taxon>
        <taxon>Pseudomonadati</taxon>
        <taxon>Pseudomonadota</taxon>
        <taxon>Betaproteobacteria</taxon>
        <taxon>Burkholderiales</taxon>
        <taxon>Alcaligenaceae</taxon>
        <taxon>Pusillimonas</taxon>
    </lineage>
</organism>
<keyword evidence="5" id="KW-1185">Reference proteome</keyword>